<keyword evidence="3" id="KW-1185">Reference proteome</keyword>
<dbReference type="AlphaFoldDB" id="S8A3C9"/>
<evidence type="ECO:0000313" key="2">
    <source>
        <dbReference type="EMBL" id="EPS35656.1"/>
    </source>
</evidence>
<dbReference type="OrthoDB" id="5510283at2759"/>
<feature type="region of interest" description="Disordered" evidence="1">
    <location>
        <begin position="751"/>
        <end position="829"/>
    </location>
</feature>
<name>S8A3C9_DACHA</name>
<feature type="compositionally biased region" description="Polar residues" evidence="1">
    <location>
        <begin position="964"/>
        <end position="978"/>
    </location>
</feature>
<protein>
    <submittedName>
        <fullName evidence="2">Uncharacterized protein</fullName>
    </submittedName>
</protein>
<feature type="region of interest" description="Disordered" evidence="1">
    <location>
        <begin position="906"/>
        <end position="978"/>
    </location>
</feature>
<feature type="compositionally biased region" description="Polar residues" evidence="1">
    <location>
        <begin position="926"/>
        <end position="946"/>
    </location>
</feature>
<feature type="region of interest" description="Disordered" evidence="1">
    <location>
        <begin position="418"/>
        <end position="450"/>
    </location>
</feature>
<evidence type="ECO:0000256" key="1">
    <source>
        <dbReference type="SAM" id="MobiDB-lite"/>
    </source>
</evidence>
<dbReference type="Proteomes" id="UP000015100">
    <property type="component" value="Unassembled WGS sequence"/>
</dbReference>
<reference evidence="2 3" key="1">
    <citation type="journal article" date="2013" name="PLoS Genet.">
        <title>Genomic mechanisms accounting for the adaptation to parasitism in nematode-trapping fungi.</title>
        <authorList>
            <person name="Meerupati T."/>
            <person name="Andersson K.M."/>
            <person name="Friman E."/>
            <person name="Kumar D."/>
            <person name="Tunlid A."/>
            <person name="Ahren D."/>
        </authorList>
    </citation>
    <scope>NUCLEOTIDE SEQUENCE [LARGE SCALE GENOMIC DNA]</scope>
    <source>
        <strain evidence="2 3">CBS 200.50</strain>
    </source>
</reference>
<dbReference type="EMBL" id="AQGS01001087">
    <property type="protein sequence ID" value="EPS35656.1"/>
    <property type="molecule type" value="Genomic_DNA"/>
</dbReference>
<gene>
    <name evidence="2" type="ORF">H072_10946</name>
</gene>
<feature type="compositionally biased region" description="Polar residues" evidence="1">
    <location>
        <begin position="384"/>
        <end position="393"/>
    </location>
</feature>
<reference evidence="3" key="2">
    <citation type="submission" date="2013-04" db="EMBL/GenBank/DDBJ databases">
        <title>Genomic mechanisms accounting for the adaptation to parasitism in nematode-trapping fungi.</title>
        <authorList>
            <person name="Ahren D.G."/>
        </authorList>
    </citation>
    <scope>NUCLEOTIDE SEQUENCE [LARGE SCALE GENOMIC DNA]</scope>
    <source>
        <strain evidence="3">CBS 200.50</strain>
    </source>
</reference>
<sequence length="978" mass="108558">MEGAQDIGQLLGQPLEEASHKNPSRLAINLESVIGREITKPEEMVVKMAEAEATTGYHKSASEVAPIEDTIDALSWRSLPNSREANAPSGALHCLVSSKNVFDPDIRSEFDAADLEFARDLAQEQDLPPIPKVSDESSLSEAIVPAITADDLLIPNPNFSNKPRLTFKDILDFDYLSKLSLSSLQNLEVETHPSLTTTDIVDSKIITPSVKLESPDLEMTSFINHENQKQEFLQSKDTGERPSDLQAIYELLQEVSRQYREIITNLNDRNPEQVYLNPLDLKASASYLASRTIFENMIKPSSHYDERNVISDQPPPKRLGWRVGARRTEAMDAATFGKGGPTVKLLENKLEGASDTFEDGEDITFTQNFAPAMTKPIKLPATSPVPQNRQYSSDTEEREAEIEFKLLEFLQKTCSLKPVPPKSRNTPHTKLTSDTSSPHSPIDTSMESEQTFPGIPKASLLHELIDVVNYRLCFVDTLWSLGKFSARFACPFARICPDENLQCLAISTKTLLGMKNHILQCHFQPNQQPNELLDDCETWKDIYAFCGGNDTTDNPYFSFGPLISYLLANTNAENSLDFELKNLKIQQTSHVCNPDKDSDMPINAGWAFKSEICRTENSSWDADMEDADTIEPSDRQTMETITSDRNITDFPEIEKRGDNVTHTDSCKSISNNTPNLAALNSKYSDKNADSMFEDDADSMVGDYDDDDADSMFKDISDRLFKQLEKISKAQAIYMLSILMILRNAHAQNPGTNFTQNTPFQPSNQDFSQCQNNNKENRGNKSSSSSQQSTGQSTPSGTGLNQKNTNGIQKQNNDNGRRRRGPRKPYDYDMPKELLRENAPEWDDLFQGCVRLCGGSWVGPPPSCSVYTDSRDPETVYEVDKAQYMVAMGVAVFKEFGGSALGSSEAGLVETGTTPTHHGPSIPPTPQGENETANLSSLFTARQSIQPELSIGIDFSSPGPKSSGEKATNPTQPYLPEQS</sequence>
<comment type="caution">
    <text evidence="2">The sequence shown here is derived from an EMBL/GenBank/DDBJ whole genome shotgun (WGS) entry which is preliminary data.</text>
</comment>
<feature type="region of interest" description="Disordered" evidence="1">
    <location>
        <begin position="377"/>
        <end position="396"/>
    </location>
</feature>
<organism evidence="2 3">
    <name type="scientific">Dactylellina haptotyla (strain CBS 200.50)</name>
    <name type="common">Nematode-trapping fungus</name>
    <name type="synonym">Monacrosporium haptotylum</name>
    <dbReference type="NCBI Taxonomy" id="1284197"/>
    <lineage>
        <taxon>Eukaryota</taxon>
        <taxon>Fungi</taxon>
        <taxon>Dikarya</taxon>
        <taxon>Ascomycota</taxon>
        <taxon>Pezizomycotina</taxon>
        <taxon>Orbiliomycetes</taxon>
        <taxon>Orbiliales</taxon>
        <taxon>Orbiliaceae</taxon>
        <taxon>Dactylellina</taxon>
    </lineage>
</organism>
<feature type="compositionally biased region" description="Low complexity" evidence="1">
    <location>
        <begin position="781"/>
        <end position="798"/>
    </location>
</feature>
<evidence type="ECO:0000313" key="3">
    <source>
        <dbReference type="Proteomes" id="UP000015100"/>
    </source>
</evidence>
<feature type="compositionally biased region" description="Polar residues" evidence="1">
    <location>
        <begin position="751"/>
        <end position="773"/>
    </location>
</feature>
<proteinExistence type="predicted"/>
<accession>S8A3C9</accession>
<feature type="compositionally biased region" description="Polar residues" evidence="1">
    <location>
        <begin position="423"/>
        <end position="450"/>
    </location>
</feature>
<dbReference type="HOGENOM" id="CLU_304031_0_0_1"/>